<dbReference type="Pfam" id="PF01103">
    <property type="entry name" value="Omp85"/>
    <property type="match status" value="1"/>
</dbReference>
<dbReference type="GO" id="GO:0045040">
    <property type="term" value="P:protein insertion into mitochondrial outer membrane"/>
    <property type="evidence" value="ECO:0007669"/>
    <property type="project" value="TreeGrafter"/>
</dbReference>
<comment type="similarity">
    <text evidence="2">Belongs to the SAM50/omp85 family.</text>
</comment>
<dbReference type="Proteomes" id="UP001204833">
    <property type="component" value="Unassembled WGS sequence"/>
</dbReference>
<comment type="subcellular location">
    <subcellularLocation>
        <location evidence="1">Mitochondrion outer membrane</location>
        <topology evidence="1">Multi-pass membrane protein</topology>
    </subcellularLocation>
</comment>
<evidence type="ECO:0000256" key="5">
    <source>
        <dbReference type="ARBA" id="ARBA00023136"/>
    </source>
</evidence>
<keyword evidence="3" id="KW-1134">Transmembrane beta strand</keyword>
<evidence type="ECO:0000313" key="9">
    <source>
        <dbReference type="Proteomes" id="UP001204833"/>
    </source>
</evidence>
<reference evidence="8 9" key="1">
    <citation type="journal article" date="2022" name="DNA Res.">
        <title>Genome analysis of five recently described species of the CUG-Ser clade uncovers Candida theae as a new hybrid lineage with pathogenic potential in the Candida parapsilosis species complex.</title>
        <authorList>
            <person name="Mixao V."/>
            <person name="Del Olmo V."/>
            <person name="Hegedusova E."/>
            <person name="Saus E."/>
            <person name="Pryszcz L."/>
            <person name="Cillingova A."/>
            <person name="Nosek J."/>
            <person name="Gabaldon T."/>
        </authorList>
    </citation>
    <scope>NUCLEOTIDE SEQUENCE [LARGE SCALE GENOMIC DNA]</scope>
    <source>
        <strain evidence="8 9">CBS 12239</strain>
    </source>
</reference>
<accession>A0AAD5FWC5</accession>
<sequence length="502" mass="56791">MSILGQDEEFMDNMKYATPDQLSDKVLSNAEKELNELQQQKQQQLLDQNKQFLQTLFQDNSTQPIKIRNVQLTNGGSFRNSFIESQFHPLLTGEVFPLHRYLSIIDNISKNLIKVGVVENVLCNTHQVTSSTSSPMIGFRCGLTTGTGAIHVVPIFNTIPIKRFFAKTGTNIGNGEGDGYIQFQLRNIFGGGENLVFDAVTGTKTSSSYLLNYNQPIFNNCNYIWENRLSLNTRNLDWIQSKVHAKSLVNKIYTQFNDCKLNHEVILENSIRELDNYGSKSFQVLQQCGQNVKSSIAYNINYDTRDSKHLPFNGSYFQLGVEYNGLLKHNKNPFVKTATHMQHAWNLTAINSHVLASTKFGLLYPLNGRSSILDKFFIGGPNDVRSFTLNGLGPKDQNSFIGGDMFLNGGVSLFTDVPRYKTSNFKFHNFLNWGKLVSLNHNGSLWSNVKQLSHSYCLSYGFGILYNHPMARFELNFVLPIFANERDSIRKGIQYGIGVSFL</sequence>
<dbReference type="RefSeq" id="XP_051606480.1">
    <property type="nucleotide sequence ID" value="XM_051754606.1"/>
</dbReference>
<evidence type="ECO:0000256" key="3">
    <source>
        <dbReference type="ARBA" id="ARBA00022452"/>
    </source>
</evidence>
<dbReference type="GeneID" id="76153077"/>
<dbReference type="Gene3D" id="2.40.160.50">
    <property type="entry name" value="membrane protein fhac: a member of the omp85/tpsb transporter family"/>
    <property type="match status" value="1"/>
</dbReference>
<dbReference type="GO" id="GO:0005741">
    <property type="term" value="C:mitochondrial outer membrane"/>
    <property type="evidence" value="ECO:0007669"/>
    <property type="project" value="UniProtKB-SubCell"/>
</dbReference>
<evidence type="ECO:0000259" key="7">
    <source>
        <dbReference type="Pfam" id="PF01103"/>
    </source>
</evidence>
<keyword evidence="5" id="KW-0472">Membrane</keyword>
<evidence type="ECO:0000256" key="1">
    <source>
        <dbReference type="ARBA" id="ARBA00004374"/>
    </source>
</evidence>
<keyword evidence="4" id="KW-0812">Transmembrane</keyword>
<dbReference type="EMBL" id="JAIHNG010000175">
    <property type="protein sequence ID" value="KAI5948970.1"/>
    <property type="molecule type" value="Genomic_DNA"/>
</dbReference>
<organism evidence="8 9">
    <name type="scientific">Candida theae</name>
    <dbReference type="NCBI Taxonomy" id="1198502"/>
    <lineage>
        <taxon>Eukaryota</taxon>
        <taxon>Fungi</taxon>
        <taxon>Dikarya</taxon>
        <taxon>Ascomycota</taxon>
        <taxon>Saccharomycotina</taxon>
        <taxon>Pichiomycetes</taxon>
        <taxon>Debaryomycetaceae</taxon>
        <taxon>Candida/Lodderomyces clade</taxon>
        <taxon>Candida</taxon>
    </lineage>
</organism>
<protein>
    <submittedName>
        <fullName evidence="8">SAM50</fullName>
    </submittedName>
</protein>
<comment type="caution">
    <text evidence="8">The sequence shown here is derived from an EMBL/GenBank/DDBJ whole genome shotgun (WGS) entry which is preliminary data.</text>
</comment>
<dbReference type="InterPro" id="IPR039910">
    <property type="entry name" value="D15-like"/>
</dbReference>
<dbReference type="PANTHER" id="PTHR12815:SF18">
    <property type="entry name" value="SORTING AND ASSEMBLY MACHINERY COMPONENT 50 HOMOLOG"/>
    <property type="match status" value="1"/>
</dbReference>
<evidence type="ECO:0000256" key="2">
    <source>
        <dbReference type="ARBA" id="ARBA00010913"/>
    </source>
</evidence>
<keyword evidence="6" id="KW-0175">Coiled coil</keyword>
<proteinExistence type="inferred from homology"/>
<evidence type="ECO:0000256" key="6">
    <source>
        <dbReference type="SAM" id="Coils"/>
    </source>
</evidence>
<gene>
    <name evidence="8" type="ORF">KGF57_005033</name>
</gene>
<feature type="domain" description="Bacterial surface antigen (D15)" evidence="7">
    <location>
        <begin position="187"/>
        <end position="501"/>
    </location>
</feature>
<dbReference type="AlphaFoldDB" id="A0AAD5FWC5"/>
<name>A0AAD5FWC5_9ASCO</name>
<evidence type="ECO:0000313" key="8">
    <source>
        <dbReference type="EMBL" id="KAI5948970.1"/>
    </source>
</evidence>
<feature type="coiled-coil region" evidence="6">
    <location>
        <begin position="20"/>
        <end position="47"/>
    </location>
</feature>
<dbReference type="InterPro" id="IPR000184">
    <property type="entry name" value="Bac_surfAg_D15"/>
</dbReference>
<evidence type="ECO:0000256" key="4">
    <source>
        <dbReference type="ARBA" id="ARBA00022692"/>
    </source>
</evidence>
<dbReference type="PANTHER" id="PTHR12815">
    <property type="entry name" value="SORTING AND ASSEMBLY MACHINERY SAMM50 PROTEIN FAMILY MEMBER"/>
    <property type="match status" value="1"/>
</dbReference>
<keyword evidence="9" id="KW-1185">Reference proteome</keyword>